<sequence length="418" mass="44696">MTVLGSLMLLSANVAVAQVPPYTPVAPLKKVHSLYNATETDQFFTLDGNLAQYYLGSGGWSSTGEVLYLETRPQATTVALYQLYKGAPQREHFYTTNSADVATLVASYGYVSSGILGYIYNEQVPGTVPLHRLTRFDGVTGDLVHRYTVSSSLVTTLTSQGYVNEGITGYVYQGPTPTVAGGHVFGVRCGPTGCGPGSGASYRNYAFGSYRSVSSIGAKPAGARFQVMRFKLWTPDMFANTGSPSSTSGDHLVFVPRGTLQVNYSNLLTSSIHGIGLIVTAGDYGCPLYDGAFIEEFWPAPAPPHLPSWGGYNFTALATPNTCGAGRLYNRNWYDVYVSVSDTGLAMYSIRLNGTVVATNSVTYGTATLKDTNGDGILDDPDAAGWFDAAASGWFMTNAQGAGRDYTAYVTDLTVVWQ</sequence>
<evidence type="ECO:0000256" key="1">
    <source>
        <dbReference type="SAM" id="SignalP"/>
    </source>
</evidence>
<protein>
    <recommendedName>
        <fullName evidence="2">DUF5648 domain-containing protein</fullName>
    </recommendedName>
</protein>
<proteinExistence type="predicted"/>
<feature type="signal peptide" evidence="1">
    <location>
        <begin position="1"/>
        <end position="17"/>
    </location>
</feature>
<keyword evidence="4" id="KW-1185">Reference proteome</keyword>
<accession>A0ABX9QQY6</accession>
<comment type="caution">
    <text evidence="3">The sequence shown here is derived from an EMBL/GenBank/DDBJ whole genome shotgun (WGS) entry which is preliminary data.</text>
</comment>
<name>A0ABX9QQY6_9BACT</name>
<gene>
    <name evidence="3" type="ORF">D7Y13_02080</name>
</gene>
<dbReference type="Pfam" id="PF18885">
    <property type="entry name" value="DUF5648"/>
    <property type="match status" value="1"/>
</dbReference>
<reference evidence="3 4" key="1">
    <citation type="submission" date="2018-09" db="EMBL/GenBank/DDBJ databases">
        <authorList>
            <person name="Livingstone P.G."/>
            <person name="Whitworth D.E."/>
        </authorList>
    </citation>
    <scope>NUCLEOTIDE SEQUENCE [LARGE SCALE GENOMIC DNA]</scope>
    <source>
        <strain evidence="3 4">CA031B</strain>
    </source>
</reference>
<dbReference type="Proteomes" id="UP000278907">
    <property type="component" value="Unassembled WGS sequence"/>
</dbReference>
<organism evidence="3 4">
    <name type="scientific">Corallococcus praedator</name>
    <dbReference type="NCBI Taxonomy" id="2316724"/>
    <lineage>
        <taxon>Bacteria</taxon>
        <taxon>Pseudomonadati</taxon>
        <taxon>Myxococcota</taxon>
        <taxon>Myxococcia</taxon>
        <taxon>Myxococcales</taxon>
        <taxon>Cystobacterineae</taxon>
        <taxon>Myxococcaceae</taxon>
        <taxon>Corallococcus</taxon>
    </lineage>
</organism>
<keyword evidence="1" id="KW-0732">Signal</keyword>
<evidence type="ECO:0000259" key="2">
    <source>
        <dbReference type="Pfam" id="PF18885"/>
    </source>
</evidence>
<evidence type="ECO:0000313" key="4">
    <source>
        <dbReference type="Proteomes" id="UP000278907"/>
    </source>
</evidence>
<dbReference type="RefSeq" id="WP_120582576.1">
    <property type="nucleotide sequence ID" value="NZ_RAWI01000007.1"/>
</dbReference>
<feature type="domain" description="DUF5648" evidence="2">
    <location>
        <begin position="31"/>
        <end position="171"/>
    </location>
</feature>
<evidence type="ECO:0000313" key="3">
    <source>
        <dbReference type="EMBL" id="RKI16749.1"/>
    </source>
</evidence>
<dbReference type="EMBL" id="RAWI01000007">
    <property type="protein sequence ID" value="RKI16749.1"/>
    <property type="molecule type" value="Genomic_DNA"/>
</dbReference>
<dbReference type="InterPro" id="IPR043708">
    <property type="entry name" value="DUF5648"/>
</dbReference>
<feature type="chain" id="PRO_5046799041" description="DUF5648 domain-containing protein" evidence="1">
    <location>
        <begin position="18"/>
        <end position="418"/>
    </location>
</feature>